<evidence type="ECO:0000256" key="3">
    <source>
        <dbReference type="ARBA" id="ARBA00022989"/>
    </source>
</evidence>
<keyword evidence="3" id="KW-1133">Transmembrane helix</keyword>
<feature type="chain" id="PRO_5041966961" evidence="6">
    <location>
        <begin position="20"/>
        <end position="302"/>
    </location>
</feature>
<evidence type="ECO:0000256" key="4">
    <source>
        <dbReference type="ARBA" id="ARBA00023136"/>
    </source>
</evidence>
<feature type="compositionally biased region" description="Polar residues" evidence="5">
    <location>
        <begin position="284"/>
        <end position="294"/>
    </location>
</feature>
<evidence type="ECO:0000256" key="1">
    <source>
        <dbReference type="ARBA" id="ARBA00004167"/>
    </source>
</evidence>
<feature type="region of interest" description="Disordered" evidence="5">
    <location>
        <begin position="278"/>
        <end position="302"/>
    </location>
</feature>
<evidence type="ECO:0000256" key="2">
    <source>
        <dbReference type="ARBA" id="ARBA00022692"/>
    </source>
</evidence>
<keyword evidence="9" id="KW-1185">Reference proteome</keyword>
<evidence type="ECO:0000259" key="7">
    <source>
        <dbReference type="Pfam" id="PF04991"/>
    </source>
</evidence>
<dbReference type="EMBL" id="JAJTJA010000004">
    <property type="protein sequence ID" value="KAH8700424.1"/>
    <property type="molecule type" value="Genomic_DNA"/>
</dbReference>
<dbReference type="PANTHER" id="PTHR15407">
    <property type="entry name" value="FUKUTIN-RELATED"/>
    <property type="match status" value="1"/>
</dbReference>
<comment type="subcellular location">
    <subcellularLocation>
        <location evidence="1">Membrane</location>
        <topology evidence="1">Single-pass membrane protein</topology>
    </subcellularLocation>
</comment>
<keyword evidence="6" id="KW-0732">Signal</keyword>
<evidence type="ECO:0000256" key="6">
    <source>
        <dbReference type="SAM" id="SignalP"/>
    </source>
</evidence>
<evidence type="ECO:0000313" key="8">
    <source>
        <dbReference type="EMBL" id="KAH8700424.1"/>
    </source>
</evidence>
<feature type="signal peptide" evidence="6">
    <location>
        <begin position="1"/>
        <end position="19"/>
    </location>
</feature>
<organism evidence="8 9">
    <name type="scientific">Talaromyces proteolyticus</name>
    <dbReference type="NCBI Taxonomy" id="1131652"/>
    <lineage>
        <taxon>Eukaryota</taxon>
        <taxon>Fungi</taxon>
        <taxon>Dikarya</taxon>
        <taxon>Ascomycota</taxon>
        <taxon>Pezizomycotina</taxon>
        <taxon>Eurotiomycetes</taxon>
        <taxon>Eurotiomycetidae</taxon>
        <taxon>Eurotiales</taxon>
        <taxon>Trichocomaceae</taxon>
        <taxon>Talaromyces</taxon>
        <taxon>Talaromyces sect. Bacilispori</taxon>
    </lineage>
</organism>
<protein>
    <submittedName>
        <fullName evidence="8">LicD family-domain-containing protein</fullName>
    </submittedName>
</protein>
<proteinExistence type="predicted"/>
<keyword evidence="2" id="KW-0812">Transmembrane</keyword>
<accession>A0AAD4L025</accession>
<evidence type="ECO:0000313" key="9">
    <source>
        <dbReference type="Proteomes" id="UP001201262"/>
    </source>
</evidence>
<keyword evidence="4" id="KW-0472">Membrane</keyword>
<dbReference type="Proteomes" id="UP001201262">
    <property type="component" value="Unassembled WGS sequence"/>
</dbReference>
<feature type="domain" description="LicD/FKTN/FKRP nucleotidyltransferase" evidence="7">
    <location>
        <begin position="87"/>
        <end position="189"/>
    </location>
</feature>
<dbReference type="RefSeq" id="XP_046074130.1">
    <property type="nucleotide sequence ID" value="XM_046213001.1"/>
</dbReference>
<dbReference type="PANTHER" id="PTHR15407:SF32">
    <property type="entry name" value="PROTEIN (MNN4), PUTATIVE (AFU_ORTHOLOGUE AFUA_1G03790)-RELATED"/>
    <property type="match status" value="1"/>
</dbReference>
<comment type="caution">
    <text evidence="8">The sequence shown here is derived from an EMBL/GenBank/DDBJ whole genome shotgun (WGS) entry which is preliminary data.</text>
</comment>
<dbReference type="Pfam" id="PF04991">
    <property type="entry name" value="LicD"/>
    <property type="match status" value="2"/>
</dbReference>
<evidence type="ECO:0000256" key="5">
    <source>
        <dbReference type="SAM" id="MobiDB-lite"/>
    </source>
</evidence>
<name>A0AAD4L025_9EURO</name>
<dbReference type="AlphaFoldDB" id="A0AAD4L025"/>
<dbReference type="InterPro" id="IPR009644">
    <property type="entry name" value="FKTN/MNN4/W02B3.4-1"/>
</dbReference>
<dbReference type="GO" id="GO:0009100">
    <property type="term" value="P:glycoprotein metabolic process"/>
    <property type="evidence" value="ECO:0007669"/>
    <property type="project" value="UniProtKB-ARBA"/>
</dbReference>
<dbReference type="GeneID" id="70243288"/>
<feature type="domain" description="LicD/FKTN/FKRP nucleotidyltransferase" evidence="7">
    <location>
        <begin position="204"/>
        <end position="242"/>
    </location>
</feature>
<dbReference type="GO" id="GO:0016020">
    <property type="term" value="C:membrane"/>
    <property type="evidence" value="ECO:0007669"/>
    <property type="project" value="UniProtKB-SubCell"/>
</dbReference>
<reference evidence="8" key="1">
    <citation type="submission" date="2021-12" db="EMBL/GenBank/DDBJ databases">
        <title>Convergent genome expansion in fungi linked to evolution of root-endophyte symbiosis.</title>
        <authorList>
            <consortium name="DOE Joint Genome Institute"/>
            <person name="Ke Y.-H."/>
            <person name="Bonito G."/>
            <person name="Liao H.-L."/>
            <person name="Looney B."/>
            <person name="Rojas-Flechas A."/>
            <person name="Nash J."/>
            <person name="Hameed K."/>
            <person name="Schadt C."/>
            <person name="Martin F."/>
            <person name="Crous P.W."/>
            <person name="Miettinen O."/>
            <person name="Magnuson J.K."/>
            <person name="Labbe J."/>
            <person name="Jacobson D."/>
            <person name="Doktycz M.J."/>
            <person name="Veneault-Fourrey C."/>
            <person name="Kuo A."/>
            <person name="Mondo S."/>
            <person name="Calhoun S."/>
            <person name="Riley R."/>
            <person name="Ohm R."/>
            <person name="LaButti K."/>
            <person name="Andreopoulos B."/>
            <person name="Pangilinan J."/>
            <person name="Nolan M."/>
            <person name="Tritt A."/>
            <person name="Clum A."/>
            <person name="Lipzen A."/>
            <person name="Daum C."/>
            <person name="Barry K."/>
            <person name="Grigoriev I.V."/>
            <person name="Vilgalys R."/>
        </authorList>
    </citation>
    <scope>NUCLEOTIDE SEQUENCE</scope>
    <source>
        <strain evidence="8">PMI_201</strain>
    </source>
</reference>
<dbReference type="InterPro" id="IPR007074">
    <property type="entry name" value="LicD/FKTN/FKRP_NTP_transf"/>
</dbReference>
<sequence>MRIPYLYGLLAVVAGSVAADADFMSVRTQLAKDWSGKGGDPAVKYFHESTFHPHYDGRFASAPLPEEQSLSYLISLVQTYLATMNDLGVETWIMHGSLLGWWWNQKILPWDSDLDVQVSEPGMHFLGDYYNMTEHHYNIPGVPEGRTYLLEVNPNYINRSTRDRDNVIDARWIDMSSGLFIDITSVRTDDIRRQRGDLGALICKDAHRYQENDIFPLRDSLFEGIPVKIPYAYTKLLSSEYGGRSLTNVKFNGHTFVEESQEWVKDIDVIGFEKPPINAPIDKSTGNPPDNSINKPVDKTAE</sequence>
<gene>
    <name evidence="8" type="ORF">BGW36DRAFT_337946</name>
</gene>